<evidence type="ECO:0008006" key="3">
    <source>
        <dbReference type="Google" id="ProtNLM"/>
    </source>
</evidence>
<comment type="caution">
    <text evidence="1">The sequence shown here is derived from an EMBL/GenBank/DDBJ whole genome shotgun (WGS) entry which is preliminary data.</text>
</comment>
<dbReference type="EMBL" id="LDJG01000018">
    <property type="protein sequence ID" value="KRG56155.1"/>
    <property type="molecule type" value="Genomic_DNA"/>
</dbReference>
<proteinExistence type="predicted"/>
<sequence>MPATHQLSSEFMHDLKNGILSPLLQEVRDDDTLLMGLRGTYITVYYRGGQLLKVTRDSDGYSLTFDSKYDTNSVLDGRLARHGCQDILKRRIRSIDDTAQVVSILSELKRLMDRHPQVKSGLEREFQQVTARINSRSKSSNSSHYFITDIEHKYDDARYDMLGVRWRRNLEHRDRKCLVPVLFEMKYGLDALAGTSGVIGHLKKTLDHLTNAAFLTGLRKNIEAQFSQLSQLDLIKYERGKSTEEFHTVVDHIQIVLVLAEYVPHSEKLMPILDECDKRIAEFNTPGLQVDLRFASASLCGYAMHECTMLTTEQVRLLLDTWKS</sequence>
<dbReference type="Proteomes" id="UP000050902">
    <property type="component" value="Unassembled WGS sequence"/>
</dbReference>
<evidence type="ECO:0000313" key="1">
    <source>
        <dbReference type="EMBL" id="KRG56155.1"/>
    </source>
</evidence>
<name>A0ABR5NHY2_9GAMM</name>
<gene>
    <name evidence="1" type="ORF">ABB22_12340</name>
</gene>
<protein>
    <recommendedName>
        <fullName evidence="3">DUF4297 domain-containing protein</fullName>
    </recommendedName>
</protein>
<accession>A0ABR5NHY2</accession>
<organism evidence="1 2">
    <name type="scientific">Stenotrophomonas nitritireducens</name>
    <dbReference type="NCBI Taxonomy" id="83617"/>
    <lineage>
        <taxon>Bacteria</taxon>
        <taxon>Pseudomonadati</taxon>
        <taxon>Pseudomonadota</taxon>
        <taxon>Gammaproteobacteria</taxon>
        <taxon>Lysobacterales</taxon>
        <taxon>Lysobacteraceae</taxon>
        <taxon>Stenotrophomonas</taxon>
    </lineage>
</organism>
<dbReference type="RefSeq" id="WP_057505260.1">
    <property type="nucleotide sequence ID" value="NZ_LDJG01000018.1"/>
</dbReference>
<evidence type="ECO:0000313" key="2">
    <source>
        <dbReference type="Proteomes" id="UP000050902"/>
    </source>
</evidence>
<reference evidence="1 2" key="1">
    <citation type="submission" date="2015-05" db="EMBL/GenBank/DDBJ databases">
        <title>Genome sequencing and analysis of members of genus Stenotrophomonas.</title>
        <authorList>
            <person name="Patil P.P."/>
            <person name="Midha S."/>
            <person name="Patil P.B."/>
        </authorList>
    </citation>
    <scope>NUCLEOTIDE SEQUENCE [LARGE SCALE GENOMIC DNA]</scope>
    <source>
        <strain evidence="1 2">DSM 12575</strain>
    </source>
</reference>
<keyword evidence="2" id="KW-1185">Reference proteome</keyword>